<organism evidence="3 4">
    <name type="scientific">Pseudonocardia parietis</name>
    <dbReference type="NCBI Taxonomy" id="570936"/>
    <lineage>
        <taxon>Bacteria</taxon>
        <taxon>Bacillati</taxon>
        <taxon>Actinomycetota</taxon>
        <taxon>Actinomycetes</taxon>
        <taxon>Pseudonocardiales</taxon>
        <taxon>Pseudonocardiaceae</taxon>
        <taxon>Pseudonocardia</taxon>
    </lineage>
</organism>
<reference evidence="3 4" key="1">
    <citation type="submission" date="2021-03" db="EMBL/GenBank/DDBJ databases">
        <title>Sequencing the genomes of 1000 actinobacteria strains.</title>
        <authorList>
            <person name="Klenk H.-P."/>
        </authorList>
    </citation>
    <scope>NUCLEOTIDE SEQUENCE [LARGE SCALE GENOMIC DNA]</scope>
    <source>
        <strain evidence="3 4">DSM 45256</strain>
    </source>
</reference>
<keyword evidence="1" id="KW-1133">Transmembrane helix</keyword>
<dbReference type="RefSeq" id="WP_210025497.1">
    <property type="nucleotide sequence ID" value="NZ_JAGINU010000001.1"/>
</dbReference>
<proteinExistence type="predicted"/>
<dbReference type="PANTHER" id="PTHR19353:SF19">
    <property type="entry name" value="DELTA(5) FATTY ACID DESATURASE C-RELATED"/>
    <property type="match status" value="1"/>
</dbReference>
<dbReference type="PANTHER" id="PTHR19353">
    <property type="entry name" value="FATTY ACID DESATURASE 2"/>
    <property type="match status" value="1"/>
</dbReference>
<dbReference type="PIRSF" id="PIRSF015921">
    <property type="entry name" value="FA_sphinglp_des"/>
    <property type="match status" value="1"/>
</dbReference>
<feature type="transmembrane region" description="Helical" evidence="1">
    <location>
        <begin position="56"/>
        <end position="76"/>
    </location>
</feature>
<evidence type="ECO:0000259" key="2">
    <source>
        <dbReference type="Pfam" id="PF00487"/>
    </source>
</evidence>
<accession>A0ABS4VNV8</accession>
<protein>
    <submittedName>
        <fullName evidence="3">Fatty acid desaturase</fullName>
    </submittedName>
</protein>
<dbReference type="InterPro" id="IPR012171">
    <property type="entry name" value="Fatty_acid_desaturase"/>
</dbReference>
<dbReference type="Proteomes" id="UP001519295">
    <property type="component" value="Unassembled WGS sequence"/>
</dbReference>
<dbReference type="InterPro" id="IPR005804">
    <property type="entry name" value="FA_desaturase_dom"/>
</dbReference>
<evidence type="ECO:0000313" key="4">
    <source>
        <dbReference type="Proteomes" id="UP001519295"/>
    </source>
</evidence>
<evidence type="ECO:0000256" key="1">
    <source>
        <dbReference type="SAM" id="Phobius"/>
    </source>
</evidence>
<gene>
    <name evidence="3" type="ORF">JOF36_001313</name>
</gene>
<name>A0ABS4VNV8_9PSEU</name>
<feature type="transmembrane region" description="Helical" evidence="1">
    <location>
        <begin position="30"/>
        <end position="50"/>
    </location>
</feature>
<feature type="transmembrane region" description="Helical" evidence="1">
    <location>
        <begin position="156"/>
        <end position="178"/>
    </location>
</feature>
<dbReference type="CDD" id="cd03506">
    <property type="entry name" value="Delta6-FADS-like"/>
    <property type="match status" value="1"/>
</dbReference>
<sequence length="341" mass="37828">MTSSITRNDFAGLARRISDAGLTARRPGYYVLRFALVGIAYIGAWCGVVALGDSWWQPAIAAFLAVVFAQVALLAHDVAHRQVFRRRGASMVAGRILGNLGIGMSYSWWMDKHTRHHANPNHSERDPDVEPDLLVWSPDQARASTGVARVFGRRQAWWFFPVLLLEGFYLHYAAFRACLDRSTAGRGTEAALLVVHVLLYVALVFGVMPFGQAVVFVLVHQMLWGLYMGATFAPNHKGMPMRDGDEPEDFLRRQVLTSRNISGGRLVDIAYGGLNHQIEHHLFPAMPSVNLRRAQPIVAAYCAEIGVPYLRTGLVDSYAQTLRSLHEAGAPLREPDAEAPR</sequence>
<keyword evidence="1" id="KW-0812">Transmembrane</keyword>
<comment type="caution">
    <text evidence="3">The sequence shown here is derived from an EMBL/GenBank/DDBJ whole genome shotgun (WGS) entry which is preliminary data.</text>
</comment>
<feature type="transmembrane region" description="Helical" evidence="1">
    <location>
        <begin position="88"/>
        <end position="109"/>
    </location>
</feature>
<keyword evidence="4" id="KW-1185">Reference proteome</keyword>
<dbReference type="Pfam" id="PF00487">
    <property type="entry name" value="FA_desaturase"/>
    <property type="match status" value="1"/>
</dbReference>
<keyword evidence="1" id="KW-0472">Membrane</keyword>
<evidence type="ECO:0000313" key="3">
    <source>
        <dbReference type="EMBL" id="MBP2365617.1"/>
    </source>
</evidence>
<dbReference type="EMBL" id="JAGINU010000001">
    <property type="protein sequence ID" value="MBP2365617.1"/>
    <property type="molecule type" value="Genomic_DNA"/>
</dbReference>
<feature type="domain" description="Fatty acid desaturase" evidence="2">
    <location>
        <begin position="54"/>
        <end position="311"/>
    </location>
</feature>
<feature type="transmembrane region" description="Helical" evidence="1">
    <location>
        <begin position="190"/>
        <end position="208"/>
    </location>
</feature>